<dbReference type="GO" id="GO:0045087">
    <property type="term" value="P:innate immune response"/>
    <property type="evidence" value="ECO:0007669"/>
    <property type="project" value="TreeGrafter"/>
</dbReference>
<dbReference type="GO" id="GO:0045944">
    <property type="term" value="P:positive regulation of transcription by RNA polymerase II"/>
    <property type="evidence" value="ECO:0007669"/>
    <property type="project" value="TreeGrafter"/>
</dbReference>
<evidence type="ECO:0000256" key="1">
    <source>
        <dbReference type="SAM" id="MobiDB-lite"/>
    </source>
</evidence>
<dbReference type="PROSITE" id="PS50254">
    <property type="entry name" value="REL_2"/>
    <property type="match status" value="1"/>
</dbReference>
<dbReference type="InterPro" id="IPR013783">
    <property type="entry name" value="Ig-like_fold"/>
</dbReference>
<comment type="caution">
    <text evidence="3">The sequence shown here is derived from an EMBL/GenBank/DDBJ whole genome shotgun (WGS) entry which is preliminary data.</text>
</comment>
<dbReference type="InterPro" id="IPR011539">
    <property type="entry name" value="RHD_DNA_bind_dom"/>
</dbReference>
<dbReference type="GO" id="GO:0034097">
    <property type="term" value="P:response to cytokine"/>
    <property type="evidence" value="ECO:0007669"/>
    <property type="project" value="TreeGrafter"/>
</dbReference>
<dbReference type="GO" id="GO:0007249">
    <property type="term" value="P:canonical NF-kappaB signal transduction"/>
    <property type="evidence" value="ECO:0007669"/>
    <property type="project" value="TreeGrafter"/>
</dbReference>
<dbReference type="InterPro" id="IPR008967">
    <property type="entry name" value="p53-like_TF_DNA-bd_sf"/>
</dbReference>
<dbReference type="SUPFAM" id="SSF81296">
    <property type="entry name" value="E set domains"/>
    <property type="match status" value="1"/>
</dbReference>
<dbReference type="GO" id="GO:0000981">
    <property type="term" value="F:DNA-binding transcription factor activity, RNA polymerase II-specific"/>
    <property type="evidence" value="ECO:0007669"/>
    <property type="project" value="TreeGrafter"/>
</dbReference>
<dbReference type="Pfam" id="PF16179">
    <property type="entry name" value="RHD_dimer"/>
    <property type="match status" value="1"/>
</dbReference>
<dbReference type="Proteomes" id="UP000276133">
    <property type="component" value="Unassembled WGS sequence"/>
</dbReference>
<feature type="compositionally biased region" description="Low complexity" evidence="1">
    <location>
        <begin position="304"/>
        <end position="317"/>
    </location>
</feature>
<name>A0A3M7RQV0_BRAPC</name>
<protein>
    <submittedName>
        <fullName evidence="3">Embryonic polarity dorsal-like isoform X1</fullName>
    </submittedName>
</protein>
<dbReference type="GO" id="GO:0000978">
    <property type="term" value="F:RNA polymerase II cis-regulatory region sequence-specific DNA binding"/>
    <property type="evidence" value="ECO:0007669"/>
    <property type="project" value="TreeGrafter"/>
</dbReference>
<dbReference type="Gene3D" id="2.60.40.340">
    <property type="entry name" value="Rel homology domain (RHD), DNA-binding domain"/>
    <property type="match status" value="1"/>
</dbReference>
<feature type="region of interest" description="Disordered" evidence="1">
    <location>
        <begin position="289"/>
        <end position="321"/>
    </location>
</feature>
<evidence type="ECO:0000259" key="2">
    <source>
        <dbReference type="PROSITE" id="PS50254"/>
    </source>
</evidence>
<dbReference type="GO" id="GO:0038061">
    <property type="term" value="P:non-canonical NF-kappaB signal transduction"/>
    <property type="evidence" value="ECO:0007669"/>
    <property type="project" value="TreeGrafter"/>
</dbReference>
<dbReference type="Pfam" id="PF00554">
    <property type="entry name" value="RHD_DNA_bind"/>
    <property type="match status" value="1"/>
</dbReference>
<dbReference type="PRINTS" id="PR00057">
    <property type="entry name" value="NFKBTNSCPFCT"/>
</dbReference>
<sequence>MNGISRVPYVEIVYEPSPVYRMRYEAENRSTYLVAENFVPDRENTSSAKNRKKQQVSEGQYPRVKVVDGEGPATLIVSCVNKTEPYHVHPHKLVGPNCKHGVAVFNIDKKQNIFDLIGVSIQFTKKSDIENRIKELKEKNVDPFNVGFDFDRQSIDLTSVRLCFQIYLRDSFDTTEIIRDKYHILKPVVSQVISNSSRKITLSIISAFNLNSSCNGGSDVVIFIKKLEKDQKPLKAKFYDSSGWSSIVDIEDSKIHYQCAISFKAPQYPKKIDKEETVFFKLFIPPKTGEEKDNEEEDSLDLNSQASPSSHSSSPESKQLGQYESREIEFVYRPIVVYEPLNNFNRKKMTDDFFCFSDLSDKEAVSQISSDSRKRLRNRQMMNIKNHHPDSLNVPFEIIYNDPVLANNVMMDEKLVLNSSDLSNGHNNEIKDLEINGLASENENVERYQLKNLIDNMTT</sequence>
<gene>
    <name evidence="3" type="ORF">BpHYR1_032557</name>
</gene>
<evidence type="ECO:0000313" key="3">
    <source>
        <dbReference type="EMBL" id="RNA25921.1"/>
    </source>
</evidence>
<evidence type="ECO:0000313" key="4">
    <source>
        <dbReference type="Proteomes" id="UP000276133"/>
    </source>
</evidence>
<keyword evidence="4" id="KW-1185">Reference proteome</keyword>
<dbReference type="InterPro" id="IPR037059">
    <property type="entry name" value="RHD_DNA_bind_dom_sf"/>
</dbReference>
<dbReference type="PANTHER" id="PTHR24169:SF25">
    <property type="entry name" value="DORSAL-RELATED IMMUNITY FACTOR DIF-RELATED"/>
    <property type="match status" value="1"/>
</dbReference>
<organism evidence="3 4">
    <name type="scientific">Brachionus plicatilis</name>
    <name type="common">Marine rotifer</name>
    <name type="synonym">Brachionus muelleri</name>
    <dbReference type="NCBI Taxonomy" id="10195"/>
    <lineage>
        <taxon>Eukaryota</taxon>
        <taxon>Metazoa</taxon>
        <taxon>Spiralia</taxon>
        <taxon>Gnathifera</taxon>
        <taxon>Rotifera</taxon>
        <taxon>Eurotatoria</taxon>
        <taxon>Monogononta</taxon>
        <taxon>Pseudotrocha</taxon>
        <taxon>Ploima</taxon>
        <taxon>Brachionidae</taxon>
        <taxon>Brachionus</taxon>
    </lineage>
</organism>
<dbReference type="GO" id="GO:0005737">
    <property type="term" value="C:cytoplasm"/>
    <property type="evidence" value="ECO:0007669"/>
    <property type="project" value="InterPro"/>
</dbReference>
<dbReference type="AlphaFoldDB" id="A0A3M7RQV0"/>
<dbReference type="Gene3D" id="2.60.40.10">
    <property type="entry name" value="Immunoglobulins"/>
    <property type="match status" value="1"/>
</dbReference>
<dbReference type="InterPro" id="IPR032397">
    <property type="entry name" value="RHD_dimer"/>
</dbReference>
<dbReference type="PANTHER" id="PTHR24169">
    <property type="entry name" value="NUCLEAR FACTOR NF-KAPPA-B PROTEIN"/>
    <property type="match status" value="1"/>
</dbReference>
<dbReference type="GO" id="GO:0033554">
    <property type="term" value="P:cellular response to stress"/>
    <property type="evidence" value="ECO:0007669"/>
    <property type="project" value="TreeGrafter"/>
</dbReference>
<dbReference type="OrthoDB" id="7881762at2759"/>
<accession>A0A3M7RQV0</accession>
<dbReference type="STRING" id="10195.A0A3M7RQV0"/>
<proteinExistence type="predicted"/>
<feature type="domain" description="RHD" evidence="2">
    <location>
        <begin position="5"/>
        <end position="200"/>
    </location>
</feature>
<dbReference type="EMBL" id="REGN01002835">
    <property type="protein sequence ID" value="RNA25921.1"/>
    <property type="molecule type" value="Genomic_DNA"/>
</dbReference>
<dbReference type="SUPFAM" id="SSF49417">
    <property type="entry name" value="p53-like transcription factors"/>
    <property type="match status" value="1"/>
</dbReference>
<dbReference type="InterPro" id="IPR014756">
    <property type="entry name" value="Ig_E-set"/>
</dbReference>
<dbReference type="InterPro" id="IPR000451">
    <property type="entry name" value="NFkB/Dor"/>
</dbReference>
<dbReference type="GO" id="GO:0005634">
    <property type="term" value="C:nucleus"/>
    <property type="evidence" value="ECO:0007669"/>
    <property type="project" value="TreeGrafter"/>
</dbReference>
<reference evidence="3 4" key="1">
    <citation type="journal article" date="2018" name="Sci. Rep.">
        <title>Genomic signatures of local adaptation to the degree of environmental predictability in rotifers.</title>
        <authorList>
            <person name="Franch-Gras L."/>
            <person name="Hahn C."/>
            <person name="Garcia-Roger E.M."/>
            <person name="Carmona M.J."/>
            <person name="Serra M."/>
            <person name="Gomez A."/>
        </authorList>
    </citation>
    <scope>NUCLEOTIDE SEQUENCE [LARGE SCALE GENOMIC DNA]</scope>
    <source>
        <strain evidence="3">HYR1</strain>
    </source>
</reference>